<sequence length="543" mass="61557">MESANVRIVAVWGMGGIGKTTLVAELYNLIHHKFESCCFLLNIGQTSQQNGLVALQKQLLSDILGTGTHNIRNFRQGIEVIKRRALSRKGTEAVKGLLLNTTDVQVNAKPFEKMDRLWYHESVLGIQRDSMGTEEVEDCLLNLNDPEHVQVNAKAFEKMNNLWLLHLDYFHQTADFEHASRRLLWLSWKGFPLECLPWNLSMEKLIYLDLRCSSLKKVWNGYKGVNSIGFSLTSIQAFGCLKELKMAFCSLSYLPDEIRNLISLQTLDLRGNDIISFPDCICDLKSLKDLVLSSNDVSCLPCEIGRLTSLVCLHLSECNLSHLPSEIGNLVSLNELWLDGNNICTLPDSISNLHSLRFLYLHKCTKLQSLPKLQALNVYAEDCASLESLPLELDQLGQYMFCADCNKLVENDFANRLLKQLHRSKGLAELEECVVIVVPTVSDVPIWFPYQGKGSILSFVVPPLLKKKMLGSVICIFLREGDEVEIEIWHKPASVVKYWGVDFIYEVDENITKRNENQEALIQYTPTLHKNVSHPKDFSLANK</sequence>
<evidence type="ECO:0000313" key="2">
    <source>
        <dbReference type="Proteomes" id="UP000828048"/>
    </source>
</evidence>
<name>A0ACB7YNW0_9ERIC</name>
<reference evidence="1 2" key="1">
    <citation type="journal article" date="2021" name="Hortic Res">
        <title>High-quality reference genome and annotation aids understanding of berry development for evergreen blueberry (Vaccinium darrowii).</title>
        <authorList>
            <person name="Yu J."/>
            <person name="Hulse-Kemp A.M."/>
            <person name="Babiker E."/>
            <person name="Staton M."/>
        </authorList>
    </citation>
    <scope>NUCLEOTIDE SEQUENCE [LARGE SCALE GENOMIC DNA]</scope>
    <source>
        <strain evidence="2">cv. NJ 8807/NJ 8810</strain>
        <tissue evidence="1">Young leaf</tissue>
    </source>
</reference>
<organism evidence="1 2">
    <name type="scientific">Vaccinium darrowii</name>
    <dbReference type="NCBI Taxonomy" id="229202"/>
    <lineage>
        <taxon>Eukaryota</taxon>
        <taxon>Viridiplantae</taxon>
        <taxon>Streptophyta</taxon>
        <taxon>Embryophyta</taxon>
        <taxon>Tracheophyta</taxon>
        <taxon>Spermatophyta</taxon>
        <taxon>Magnoliopsida</taxon>
        <taxon>eudicotyledons</taxon>
        <taxon>Gunneridae</taxon>
        <taxon>Pentapetalae</taxon>
        <taxon>asterids</taxon>
        <taxon>Ericales</taxon>
        <taxon>Ericaceae</taxon>
        <taxon>Vaccinioideae</taxon>
        <taxon>Vaccinieae</taxon>
        <taxon>Vaccinium</taxon>
    </lineage>
</organism>
<accession>A0ACB7YNW0</accession>
<gene>
    <name evidence="1" type="ORF">Vadar_023389</name>
</gene>
<evidence type="ECO:0000313" key="1">
    <source>
        <dbReference type="EMBL" id="KAH7855296.1"/>
    </source>
</evidence>
<proteinExistence type="predicted"/>
<dbReference type="EMBL" id="CM037161">
    <property type="protein sequence ID" value="KAH7855296.1"/>
    <property type="molecule type" value="Genomic_DNA"/>
</dbReference>
<dbReference type="Proteomes" id="UP000828048">
    <property type="component" value="Chromosome 11"/>
</dbReference>
<comment type="caution">
    <text evidence="1">The sequence shown here is derived from an EMBL/GenBank/DDBJ whole genome shotgun (WGS) entry which is preliminary data.</text>
</comment>
<protein>
    <submittedName>
        <fullName evidence="1">Uncharacterized protein</fullName>
    </submittedName>
</protein>
<keyword evidence="2" id="KW-1185">Reference proteome</keyword>